<keyword evidence="5" id="KW-0535">Nitrogen fixation</keyword>
<feature type="compositionally biased region" description="Basic and acidic residues" evidence="6">
    <location>
        <begin position="12"/>
        <end position="29"/>
    </location>
</feature>
<evidence type="ECO:0000256" key="6">
    <source>
        <dbReference type="SAM" id="MobiDB-lite"/>
    </source>
</evidence>
<evidence type="ECO:0000256" key="2">
    <source>
        <dbReference type="ARBA" id="ARBA00008351"/>
    </source>
</evidence>
<dbReference type="OrthoDB" id="9811868at2"/>
<evidence type="ECO:0000256" key="4">
    <source>
        <dbReference type="ARBA" id="ARBA00016274"/>
    </source>
</evidence>
<dbReference type="GO" id="GO:0009399">
    <property type="term" value="P:nitrogen fixation"/>
    <property type="evidence" value="ECO:0007669"/>
    <property type="project" value="InterPro"/>
</dbReference>
<keyword evidence="8" id="KW-1185">Reference proteome</keyword>
<feature type="compositionally biased region" description="Basic residues" evidence="6">
    <location>
        <begin position="1"/>
        <end position="11"/>
    </location>
</feature>
<evidence type="ECO:0000256" key="5">
    <source>
        <dbReference type="ARBA" id="ARBA00023231"/>
    </source>
</evidence>
<feature type="region of interest" description="Disordered" evidence="6">
    <location>
        <begin position="1"/>
        <end position="35"/>
    </location>
</feature>
<name>A0A1M7YWD6_9VIBR</name>
<evidence type="ECO:0000313" key="7">
    <source>
        <dbReference type="EMBL" id="SHO56806.1"/>
    </source>
</evidence>
<evidence type="ECO:0000313" key="8">
    <source>
        <dbReference type="Proteomes" id="UP000184600"/>
    </source>
</evidence>
<gene>
    <name evidence="7" type="primary">nifW</name>
    <name evidence="7" type="ORF">VQ7734_02575</name>
</gene>
<dbReference type="RefSeq" id="WP_083601618.1">
    <property type="nucleotide sequence ID" value="NZ_AP024897.1"/>
</dbReference>
<dbReference type="Pfam" id="PF03206">
    <property type="entry name" value="NifW"/>
    <property type="match status" value="1"/>
</dbReference>
<evidence type="ECO:0000256" key="3">
    <source>
        <dbReference type="ARBA" id="ARBA00011284"/>
    </source>
</evidence>
<dbReference type="InterPro" id="IPR004893">
    <property type="entry name" value="NifW"/>
</dbReference>
<comment type="subunit">
    <text evidence="3">Homotrimer; associates with NifD.</text>
</comment>
<comment type="function">
    <text evidence="1">May protect the nitrogenase Fe-Mo protein from oxidative damage.</text>
</comment>
<proteinExistence type="inferred from homology"/>
<dbReference type="Proteomes" id="UP000184600">
    <property type="component" value="Unassembled WGS sequence"/>
</dbReference>
<comment type="similarity">
    <text evidence="2">Belongs to the NifW family.</text>
</comment>
<dbReference type="STRING" id="1117707.VQ7734_02575"/>
<dbReference type="EMBL" id="FRFG01000028">
    <property type="protein sequence ID" value="SHO56806.1"/>
    <property type="molecule type" value="Genomic_DNA"/>
</dbReference>
<organism evidence="7 8">
    <name type="scientific">Vibrio quintilis</name>
    <dbReference type="NCBI Taxonomy" id="1117707"/>
    <lineage>
        <taxon>Bacteria</taxon>
        <taxon>Pseudomonadati</taxon>
        <taxon>Pseudomonadota</taxon>
        <taxon>Gammaproteobacteria</taxon>
        <taxon>Vibrionales</taxon>
        <taxon>Vibrionaceae</taxon>
        <taxon>Vibrio</taxon>
    </lineage>
</organism>
<accession>A0A1M7YWD6</accession>
<evidence type="ECO:0000256" key="1">
    <source>
        <dbReference type="ARBA" id="ARBA00002247"/>
    </source>
</evidence>
<sequence>MTISFHKHGSSHKHDSLHKHDSSHHDDSHQNPAVDSEILAAMDGLETAEDFLNFFEIEYDVRLVQIKHIQLLRMYQKLLPSGEPGFDQHKRALCVAYNQLARGRELAFEASGCQTCSSDCGD</sequence>
<protein>
    <recommendedName>
        <fullName evidence="4">Nitrogenase-stabilizing/protective protein NifW</fullName>
    </recommendedName>
</protein>
<reference evidence="8" key="1">
    <citation type="submission" date="2016-12" db="EMBL/GenBank/DDBJ databases">
        <authorList>
            <person name="Rodrigo-Torres L."/>
            <person name="Arahal R.D."/>
            <person name="Lucena T."/>
        </authorList>
    </citation>
    <scope>NUCLEOTIDE SEQUENCE [LARGE SCALE GENOMIC DNA]</scope>
</reference>
<dbReference type="AlphaFoldDB" id="A0A1M7YWD6"/>